<reference evidence="1 2" key="1">
    <citation type="submission" date="2020-04" db="EMBL/GenBank/DDBJ databases">
        <title>MicrobeNet Type strains.</title>
        <authorList>
            <person name="Nicholson A.C."/>
        </authorList>
    </citation>
    <scope>NUCLEOTIDE SEQUENCE [LARGE SCALE GENOMIC DNA]</scope>
    <source>
        <strain evidence="1 2">DSM 45078</strain>
    </source>
</reference>
<dbReference type="AlphaFoldDB" id="A0A846XIN2"/>
<comment type="caution">
    <text evidence="1">The sequence shown here is derived from an EMBL/GenBank/DDBJ whole genome shotgun (WGS) entry which is preliminary data.</text>
</comment>
<dbReference type="RefSeq" id="WP_068043835.1">
    <property type="nucleotide sequence ID" value="NZ_JAAXOO010000004.1"/>
</dbReference>
<accession>A0A846XIN2</accession>
<proteinExistence type="predicted"/>
<gene>
    <name evidence="1" type="ORF">HGA13_18850</name>
</gene>
<protein>
    <submittedName>
        <fullName evidence="1">Uncharacterized protein</fullName>
    </submittedName>
</protein>
<keyword evidence="2" id="KW-1185">Reference proteome</keyword>
<sequence length="269" mass="29920">MSSLFAVLPAAALDSAQQAYERYLSLVEAPEPGPPERAVGVVCTLIHRSGTGLRVHRRPEARGALLEATVRDRFDCLRALLALTADRDLAVLDVATRRLYNPRGATRIQVTTGNFTLPYLTESILDEILETPPDPRDAALQVTRAPMCHIRARRLPDEIFELEHRDLDAFFQLYTDSAPLVRKTIWAWAIRDPWWQQAIAWQPVDTAGARRGRPVPEDDIDAVLAELRQMADEPPPELGALGLLSTLGDLDSRTQAILDRPEPDGPAQQ</sequence>
<organism evidence="1 2">
    <name type="scientific">Nocardia speluncae</name>
    <dbReference type="NCBI Taxonomy" id="419477"/>
    <lineage>
        <taxon>Bacteria</taxon>
        <taxon>Bacillati</taxon>
        <taxon>Actinomycetota</taxon>
        <taxon>Actinomycetes</taxon>
        <taxon>Mycobacteriales</taxon>
        <taxon>Nocardiaceae</taxon>
        <taxon>Nocardia</taxon>
    </lineage>
</organism>
<evidence type="ECO:0000313" key="2">
    <source>
        <dbReference type="Proteomes" id="UP000565715"/>
    </source>
</evidence>
<name>A0A846XIN2_9NOCA</name>
<dbReference type="Proteomes" id="UP000565715">
    <property type="component" value="Unassembled WGS sequence"/>
</dbReference>
<evidence type="ECO:0000313" key="1">
    <source>
        <dbReference type="EMBL" id="NKY35109.1"/>
    </source>
</evidence>
<dbReference type="EMBL" id="JAAXOO010000004">
    <property type="protein sequence ID" value="NKY35109.1"/>
    <property type="molecule type" value="Genomic_DNA"/>
</dbReference>